<keyword evidence="2" id="KW-1185">Reference proteome</keyword>
<reference evidence="1 2" key="1">
    <citation type="submission" date="2012-06" db="EMBL/GenBank/DDBJ databases">
        <title>Finished chromosome of genome of Crinalium epipsammum PCC 9333.</title>
        <authorList>
            <consortium name="US DOE Joint Genome Institute"/>
            <person name="Gugger M."/>
            <person name="Coursin T."/>
            <person name="Rippka R."/>
            <person name="Tandeau De Marsac N."/>
            <person name="Huntemann M."/>
            <person name="Wei C.-L."/>
            <person name="Han J."/>
            <person name="Detter J.C."/>
            <person name="Han C."/>
            <person name="Tapia R."/>
            <person name="Davenport K."/>
            <person name="Daligault H."/>
            <person name="Erkkila T."/>
            <person name="Gu W."/>
            <person name="Munk A.C.C."/>
            <person name="Teshima H."/>
            <person name="Xu Y."/>
            <person name="Chain P."/>
            <person name="Chen A."/>
            <person name="Krypides N."/>
            <person name="Mavromatis K."/>
            <person name="Markowitz V."/>
            <person name="Szeto E."/>
            <person name="Ivanova N."/>
            <person name="Mikhailova N."/>
            <person name="Ovchinnikova G."/>
            <person name="Pagani I."/>
            <person name="Pati A."/>
            <person name="Goodwin L."/>
            <person name="Peters L."/>
            <person name="Pitluck S."/>
            <person name="Woyke T."/>
            <person name="Kerfeld C."/>
        </authorList>
    </citation>
    <scope>NUCLEOTIDE SEQUENCE [LARGE SCALE GENOMIC DNA]</scope>
    <source>
        <strain evidence="1 2">PCC 9333</strain>
    </source>
</reference>
<dbReference type="STRING" id="1173022.Cri9333_1496"/>
<evidence type="ECO:0008006" key="3">
    <source>
        <dbReference type="Google" id="ProtNLM"/>
    </source>
</evidence>
<dbReference type="eggNOG" id="COG5464">
    <property type="taxonomic scope" value="Bacteria"/>
</dbReference>
<evidence type="ECO:0000313" key="1">
    <source>
        <dbReference type="EMBL" id="AFZ12388.1"/>
    </source>
</evidence>
<protein>
    <recommendedName>
        <fullName evidence="3">Flagellar assembly protein H</fullName>
    </recommendedName>
</protein>
<organism evidence="1 2">
    <name type="scientific">Crinalium epipsammum PCC 9333</name>
    <dbReference type="NCBI Taxonomy" id="1173022"/>
    <lineage>
        <taxon>Bacteria</taxon>
        <taxon>Bacillati</taxon>
        <taxon>Cyanobacteriota</taxon>
        <taxon>Cyanophyceae</taxon>
        <taxon>Gomontiellales</taxon>
        <taxon>Gomontiellaceae</taxon>
        <taxon>Crinalium</taxon>
    </lineage>
</organism>
<gene>
    <name evidence="1" type="ORF">Cri9333_1496</name>
</gene>
<dbReference type="HOGENOM" id="CLU_069065_0_0_3"/>
<sequence length="294" mass="33679">MSALQAIKKCKNKSLGVAQPCYTSYKIKPKQSLTQNFDSTVKTDTIFYRLFQSFPSLLFELIDQPPDQANAYQFGSVEVKQLAFRIDGVFLPVRDAVSPIYFVEVQFQPDKKFYSRFFTEIFLYLDKTDLTNNWRGVVVFPSRSVDTGATERYIELLNSQRVRRVYLDELSSTPQESIGIETVKLVIEPEKSAGAKARELIDFARREIADQVEQRKLLELVKTIMIYKFPNTTWEDIQAMFGLSDLKATRVYQQGVEEGKLQAIPAMLRAGITVEQIAEALQLDVEKVRQVADK</sequence>
<dbReference type="PANTHER" id="PTHR35586">
    <property type="entry name" value="SLL1691 PROTEIN"/>
    <property type="match status" value="1"/>
</dbReference>
<dbReference type="InterPro" id="IPR010106">
    <property type="entry name" value="RpnA"/>
</dbReference>
<dbReference type="AlphaFoldDB" id="K9VWA7"/>
<dbReference type="PATRIC" id="fig|1173022.3.peg.1617"/>
<dbReference type="EMBL" id="CP003620">
    <property type="protein sequence ID" value="AFZ12388.1"/>
    <property type="molecule type" value="Genomic_DNA"/>
</dbReference>
<accession>K9VWA7</accession>
<evidence type="ECO:0000313" key="2">
    <source>
        <dbReference type="Proteomes" id="UP000010472"/>
    </source>
</evidence>
<name>K9VWA7_9CYAN</name>
<dbReference type="KEGG" id="cep:Cri9333_1496"/>
<dbReference type="NCBIfam" id="TIGR01784">
    <property type="entry name" value="T_den_put_tspse"/>
    <property type="match status" value="1"/>
</dbReference>
<proteinExistence type="predicted"/>
<dbReference type="Proteomes" id="UP000010472">
    <property type="component" value="Chromosome"/>
</dbReference>
<dbReference type="Pfam" id="PF11103">
    <property type="entry name" value="DUF2887"/>
    <property type="match status" value="1"/>
</dbReference>
<dbReference type="PANTHER" id="PTHR35586:SF2">
    <property type="entry name" value="SLL1542 PROTEIN"/>
    <property type="match status" value="1"/>
</dbReference>
<dbReference type="InterPro" id="IPR022573">
    <property type="entry name" value="DUF2887"/>
</dbReference>